<dbReference type="InterPro" id="IPR023213">
    <property type="entry name" value="CAT-like_dom_sf"/>
</dbReference>
<dbReference type="SUPFAM" id="SSF52777">
    <property type="entry name" value="CoA-dependent acyltransferases"/>
    <property type="match status" value="2"/>
</dbReference>
<evidence type="ECO:0000259" key="1">
    <source>
        <dbReference type="Pfam" id="PF00668"/>
    </source>
</evidence>
<proteinExistence type="predicted"/>
<protein>
    <submittedName>
        <fullName evidence="2">Condensation domain protein</fullName>
    </submittedName>
</protein>
<dbReference type="Gene3D" id="3.30.559.10">
    <property type="entry name" value="Chloramphenicol acetyltransferase-like domain"/>
    <property type="match status" value="1"/>
</dbReference>
<accession>X7YL28</accession>
<organism evidence="2">
    <name type="scientific">Mycobacterium xenopi 4042</name>
    <dbReference type="NCBI Taxonomy" id="1299334"/>
    <lineage>
        <taxon>Bacteria</taxon>
        <taxon>Bacillati</taxon>
        <taxon>Actinomycetota</taxon>
        <taxon>Actinomycetes</taxon>
        <taxon>Mycobacteriales</taxon>
        <taxon>Mycobacteriaceae</taxon>
        <taxon>Mycobacterium</taxon>
    </lineage>
</organism>
<dbReference type="PANTHER" id="PTHR45398">
    <property type="match status" value="1"/>
</dbReference>
<dbReference type="EMBL" id="JAOB01000092">
    <property type="protein sequence ID" value="EUA07784.1"/>
    <property type="molecule type" value="Genomic_DNA"/>
</dbReference>
<dbReference type="AlphaFoldDB" id="X7YL28"/>
<reference evidence="2" key="1">
    <citation type="submission" date="2014-01" db="EMBL/GenBank/DDBJ databases">
        <authorList>
            <person name="Brown-Elliot B."/>
            <person name="Wallace R."/>
            <person name="Lenaerts A."/>
            <person name="Ordway D."/>
            <person name="DeGroote M.A."/>
            <person name="Parker T."/>
            <person name="Sizemore C."/>
            <person name="Tallon L.J."/>
            <person name="Sadzewicz L.K."/>
            <person name="Sengamalay N."/>
            <person name="Fraser C.M."/>
            <person name="Hine E."/>
            <person name="Shefchek K.A."/>
            <person name="Das S.P."/>
            <person name="Tettelin H."/>
        </authorList>
    </citation>
    <scope>NUCLEOTIDE SEQUENCE [LARGE SCALE GENOMIC DNA]</scope>
    <source>
        <strain evidence="2">4042</strain>
    </source>
</reference>
<dbReference type="PANTHER" id="PTHR45398:SF1">
    <property type="entry name" value="ENZYME, PUTATIVE (JCVI)-RELATED"/>
    <property type="match status" value="1"/>
</dbReference>
<dbReference type="PATRIC" id="fig|1299334.3.peg.9672"/>
<dbReference type="Gene3D" id="3.30.559.30">
    <property type="entry name" value="Nonribosomal peptide synthetase, condensation domain"/>
    <property type="match status" value="1"/>
</dbReference>
<dbReference type="GO" id="GO:0008610">
    <property type="term" value="P:lipid biosynthetic process"/>
    <property type="evidence" value="ECO:0007669"/>
    <property type="project" value="UniProtKB-ARBA"/>
</dbReference>
<evidence type="ECO:0000313" key="2">
    <source>
        <dbReference type="EMBL" id="EUA07784.1"/>
    </source>
</evidence>
<feature type="domain" description="Condensation" evidence="1">
    <location>
        <begin position="56"/>
        <end position="314"/>
    </location>
</feature>
<name>X7YL28_MYCXE</name>
<dbReference type="InterPro" id="IPR001242">
    <property type="entry name" value="Condensation_dom"/>
</dbReference>
<dbReference type="GO" id="GO:0003824">
    <property type="term" value="F:catalytic activity"/>
    <property type="evidence" value="ECO:0007669"/>
    <property type="project" value="InterPro"/>
</dbReference>
<sequence length="332" mass="36777">MDHAQVSHLSELWFDALCGICANVARGGGGLTPSDIVPARLNQQQIDELQSQYRIADVLPLTPLQQGLLFHAGAAQGCDDVYAVQLDIALQGPLSAQKLHEALRGVLNRHPNLAARFCDQFDNPVQLIPADPVAEWQYLELDGVTADEPIEQFCAAERAAVCDLTSHPVFRAALICTGPDQHRFVLTAHHIVVDGWSLPILLHEIFAGYHGQRLPAATPYRRFIAWLAERDLDAARSAWREVLAGFDTPTLVGPPQKYRSGRRGITSYRIPEQTTRALYELARSHHTTVNTVLQAAWAQLLVGLTGQHDVAFGSRCQDGPPRWPGRNRWWAC</sequence>
<dbReference type="Pfam" id="PF00668">
    <property type="entry name" value="Condensation"/>
    <property type="match status" value="1"/>
</dbReference>
<comment type="caution">
    <text evidence="2">The sequence shown here is derived from an EMBL/GenBank/DDBJ whole genome shotgun (WGS) entry which is preliminary data.</text>
</comment>
<gene>
    <name evidence="2" type="ORF">I553_9130</name>
</gene>